<organism evidence="1 2">
    <name type="scientific">Portunus trituberculatus</name>
    <name type="common">Swimming crab</name>
    <name type="synonym">Neptunus trituberculatus</name>
    <dbReference type="NCBI Taxonomy" id="210409"/>
    <lineage>
        <taxon>Eukaryota</taxon>
        <taxon>Metazoa</taxon>
        <taxon>Ecdysozoa</taxon>
        <taxon>Arthropoda</taxon>
        <taxon>Crustacea</taxon>
        <taxon>Multicrustacea</taxon>
        <taxon>Malacostraca</taxon>
        <taxon>Eumalacostraca</taxon>
        <taxon>Eucarida</taxon>
        <taxon>Decapoda</taxon>
        <taxon>Pleocyemata</taxon>
        <taxon>Brachyura</taxon>
        <taxon>Eubrachyura</taxon>
        <taxon>Portunoidea</taxon>
        <taxon>Portunidae</taxon>
        <taxon>Portuninae</taxon>
        <taxon>Portunus</taxon>
    </lineage>
</organism>
<dbReference type="AlphaFoldDB" id="A0A5B7FVH7"/>
<keyword evidence="2" id="KW-1185">Reference proteome</keyword>
<dbReference type="Proteomes" id="UP000324222">
    <property type="component" value="Unassembled WGS sequence"/>
</dbReference>
<evidence type="ECO:0000313" key="1">
    <source>
        <dbReference type="EMBL" id="MPC51491.1"/>
    </source>
</evidence>
<accession>A0A5B7FVH7</accession>
<proteinExistence type="predicted"/>
<reference evidence="1 2" key="1">
    <citation type="submission" date="2019-05" db="EMBL/GenBank/DDBJ databases">
        <title>Another draft genome of Portunus trituberculatus and its Hox gene families provides insights of decapod evolution.</title>
        <authorList>
            <person name="Jeong J.-H."/>
            <person name="Song I."/>
            <person name="Kim S."/>
            <person name="Choi T."/>
            <person name="Kim D."/>
            <person name="Ryu S."/>
            <person name="Kim W."/>
        </authorList>
    </citation>
    <scope>NUCLEOTIDE SEQUENCE [LARGE SCALE GENOMIC DNA]</scope>
    <source>
        <tissue evidence="1">Muscle</tissue>
    </source>
</reference>
<gene>
    <name evidence="1" type="ORF">E2C01_045337</name>
</gene>
<comment type="caution">
    <text evidence="1">The sequence shown here is derived from an EMBL/GenBank/DDBJ whole genome shotgun (WGS) entry which is preliminary data.</text>
</comment>
<name>A0A5B7FVH7_PORTR</name>
<evidence type="ECO:0000313" key="2">
    <source>
        <dbReference type="Proteomes" id="UP000324222"/>
    </source>
</evidence>
<protein>
    <submittedName>
        <fullName evidence="1">Uncharacterized protein</fullName>
    </submittedName>
</protein>
<dbReference type="EMBL" id="VSRR010010213">
    <property type="protein sequence ID" value="MPC51491.1"/>
    <property type="molecule type" value="Genomic_DNA"/>
</dbReference>
<sequence>MFRFSCFACRPCCFSLQGRHLHYFQKSNAGTPAAPRCMRRWVWMRPSISSSHGLPLCSLSLTPSHPPPPSRPSPPATHPHLWPLSHLVSTLSPV</sequence>